<reference evidence="1 2" key="1">
    <citation type="submission" date="2014-04" db="EMBL/GenBank/DDBJ databases">
        <authorList>
            <consortium name="DOE Joint Genome Institute"/>
            <person name="Kuo A."/>
            <person name="Kohler A."/>
            <person name="Costa M.D."/>
            <person name="Nagy L.G."/>
            <person name="Floudas D."/>
            <person name="Copeland A."/>
            <person name="Barry K.W."/>
            <person name="Cichocki N."/>
            <person name="Veneault-Fourrey C."/>
            <person name="LaButti K."/>
            <person name="Lindquist E.A."/>
            <person name="Lipzen A."/>
            <person name="Lundell T."/>
            <person name="Morin E."/>
            <person name="Murat C."/>
            <person name="Sun H."/>
            <person name="Tunlid A."/>
            <person name="Henrissat B."/>
            <person name="Grigoriev I.V."/>
            <person name="Hibbett D.S."/>
            <person name="Martin F."/>
            <person name="Nordberg H.P."/>
            <person name="Cantor M.N."/>
            <person name="Hua S.X."/>
        </authorList>
    </citation>
    <scope>NUCLEOTIDE SEQUENCE [LARGE SCALE GENOMIC DNA]</scope>
    <source>
        <strain evidence="1 2">Marx 270</strain>
    </source>
</reference>
<reference evidence="2" key="2">
    <citation type="submission" date="2015-01" db="EMBL/GenBank/DDBJ databases">
        <title>Evolutionary Origins and Diversification of the Mycorrhizal Mutualists.</title>
        <authorList>
            <consortium name="DOE Joint Genome Institute"/>
            <consortium name="Mycorrhizal Genomics Consortium"/>
            <person name="Kohler A."/>
            <person name="Kuo A."/>
            <person name="Nagy L.G."/>
            <person name="Floudas D."/>
            <person name="Copeland A."/>
            <person name="Barry K.W."/>
            <person name="Cichocki N."/>
            <person name="Veneault-Fourrey C."/>
            <person name="LaButti K."/>
            <person name="Lindquist E.A."/>
            <person name="Lipzen A."/>
            <person name="Lundell T."/>
            <person name="Morin E."/>
            <person name="Murat C."/>
            <person name="Riley R."/>
            <person name="Ohm R."/>
            <person name="Sun H."/>
            <person name="Tunlid A."/>
            <person name="Henrissat B."/>
            <person name="Grigoriev I.V."/>
            <person name="Hibbett D.S."/>
            <person name="Martin F."/>
        </authorList>
    </citation>
    <scope>NUCLEOTIDE SEQUENCE [LARGE SCALE GENOMIC DNA]</scope>
    <source>
        <strain evidence="2">Marx 270</strain>
    </source>
</reference>
<organism evidence="1 2">
    <name type="scientific">Pisolithus tinctorius Marx 270</name>
    <dbReference type="NCBI Taxonomy" id="870435"/>
    <lineage>
        <taxon>Eukaryota</taxon>
        <taxon>Fungi</taxon>
        <taxon>Dikarya</taxon>
        <taxon>Basidiomycota</taxon>
        <taxon>Agaricomycotina</taxon>
        <taxon>Agaricomycetes</taxon>
        <taxon>Agaricomycetidae</taxon>
        <taxon>Boletales</taxon>
        <taxon>Sclerodermatineae</taxon>
        <taxon>Pisolithaceae</taxon>
        <taxon>Pisolithus</taxon>
    </lineage>
</organism>
<sequence length="92" mass="10540">MMDLDCHGHVHFEFEEMAFLKLGPGFDVTLRGKNSSTIKSLQERGSGGWKIPRHVVSYFRTYAVDRCQSEEALNEVFVSVSFILIFRVLNTL</sequence>
<evidence type="ECO:0000313" key="2">
    <source>
        <dbReference type="Proteomes" id="UP000054217"/>
    </source>
</evidence>
<dbReference type="AlphaFoldDB" id="A0A0C3KLI4"/>
<evidence type="ECO:0000313" key="1">
    <source>
        <dbReference type="EMBL" id="KIO10467.1"/>
    </source>
</evidence>
<dbReference type="Proteomes" id="UP000054217">
    <property type="component" value="Unassembled WGS sequence"/>
</dbReference>
<proteinExistence type="predicted"/>
<dbReference type="HOGENOM" id="CLU_2414204_0_0_1"/>
<dbReference type="EMBL" id="KN831952">
    <property type="protein sequence ID" value="KIO10467.1"/>
    <property type="molecule type" value="Genomic_DNA"/>
</dbReference>
<accession>A0A0C3KLI4</accession>
<protein>
    <submittedName>
        <fullName evidence="1">Uncharacterized protein</fullName>
    </submittedName>
</protein>
<keyword evidence="2" id="KW-1185">Reference proteome</keyword>
<name>A0A0C3KLI4_PISTI</name>
<gene>
    <name evidence="1" type="ORF">M404DRAFT_908940</name>
</gene>
<dbReference type="InParanoid" id="A0A0C3KLI4"/>